<comment type="similarity">
    <text evidence="1 5">Belongs to the transferase hexapeptide repeat family.</text>
</comment>
<keyword evidence="4 5" id="KW-0012">Acyltransferase</keyword>
<name>A0A926S1Z5_9SPHI</name>
<dbReference type="InterPro" id="IPR045304">
    <property type="entry name" value="LbH_SAT"/>
</dbReference>
<dbReference type="InterPro" id="IPR018357">
    <property type="entry name" value="Hexapep_transf_CS"/>
</dbReference>
<keyword evidence="8" id="KW-1185">Reference proteome</keyword>
<evidence type="ECO:0000256" key="4">
    <source>
        <dbReference type="ARBA" id="ARBA00023315"/>
    </source>
</evidence>
<dbReference type="AlphaFoldDB" id="A0A926S1Z5"/>
<keyword evidence="2 5" id="KW-0808">Transferase</keyword>
<dbReference type="GO" id="GO:0006535">
    <property type="term" value="P:cysteine biosynthetic process from serine"/>
    <property type="evidence" value="ECO:0007669"/>
    <property type="project" value="InterPro"/>
</dbReference>
<dbReference type="InterPro" id="IPR005881">
    <property type="entry name" value="Ser_O-AcTrfase"/>
</dbReference>
<keyword evidence="3" id="KW-0677">Repeat</keyword>
<dbReference type="EMBL" id="JACWMX010000003">
    <property type="protein sequence ID" value="MBD1393327.1"/>
    <property type="molecule type" value="Genomic_DNA"/>
</dbReference>
<evidence type="ECO:0000256" key="5">
    <source>
        <dbReference type="PIRNR" id="PIRNR000441"/>
    </source>
</evidence>
<protein>
    <recommendedName>
        <fullName evidence="5">Serine acetyltransferase</fullName>
        <ecNumber evidence="5">2.3.1.30</ecNumber>
    </recommendedName>
</protein>
<dbReference type="Gene3D" id="2.160.10.10">
    <property type="entry name" value="Hexapeptide repeat proteins"/>
    <property type="match status" value="1"/>
</dbReference>
<dbReference type="Pfam" id="PF00132">
    <property type="entry name" value="Hexapep"/>
    <property type="match status" value="1"/>
</dbReference>
<dbReference type="SUPFAM" id="SSF51161">
    <property type="entry name" value="Trimeric LpxA-like enzymes"/>
    <property type="match status" value="1"/>
</dbReference>
<dbReference type="PROSITE" id="PS00101">
    <property type="entry name" value="HEXAPEP_TRANSFERASES"/>
    <property type="match status" value="1"/>
</dbReference>
<feature type="transmembrane region" description="Helical" evidence="6">
    <location>
        <begin position="21"/>
        <end position="43"/>
    </location>
</feature>
<dbReference type="GO" id="GO:0005737">
    <property type="term" value="C:cytoplasm"/>
    <property type="evidence" value="ECO:0007669"/>
    <property type="project" value="InterPro"/>
</dbReference>
<dbReference type="GO" id="GO:0009001">
    <property type="term" value="F:serine O-acetyltransferase activity"/>
    <property type="evidence" value="ECO:0007669"/>
    <property type="project" value="UniProtKB-EC"/>
</dbReference>
<evidence type="ECO:0000256" key="2">
    <source>
        <dbReference type="ARBA" id="ARBA00022679"/>
    </source>
</evidence>
<evidence type="ECO:0000256" key="3">
    <source>
        <dbReference type="ARBA" id="ARBA00022737"/>
    </source>
</evidence>
<evidence type="ECO:0000256" key="1">
    <source>
        <dbReference type="ARBA" id="ARBA00007274"/>
    </source>
</evidence>
<dbReference type="InterPro" id="IPR011004">
    <property type="entry name" value="Trimer_LpxA-like_sf"/>
</dbReference>
<evidence type="ECO:0000256" key="6">
    <source>
        <dbReference type="SAM" id="Phobius"/>
    </source>
</evidence>
<reference evidence="7" key="1">
    <citation type="submission" date="2020-09" db="EMBL/GenBank/DDBJ databases">
        <title>Novel species of Mucilaginibacter isolated from a glacier on the Tibetan Plateau.</title>
        <authorList>
            <person name="Liu Q."/>
            <person name="Xin Y.-H."/>
        </authorList>
    </citation>
    <scope>NUCLEOTIDE SEQUENCE</scope>
    <source>
        <strain evidence="7">ZB1P21</strain>
    </source>
</reference>
<evidence type="ECO:0000313" key="7">
    <source>
        <dbReference type="EMBL" id="MBD1393327.1"/>
    </source>
</evidence>
<proteinExistence type="inferred from homology"/>
<organism evidence="7 8">
    <name type="scientific">Mucilaginibacter glaciei</name>
    <dbReference type="NCBI Taxonomy" id="2772109"/>
    <lineage>
        <taxon>Bacteria</taxon>
        <taxon>Pseudomonadati</taxon>
        <taxon>Bacteroidota</taxon>
        <taxon>Sphingobacteriia</taxon>
        <taxon>Sphingobacteriales</taxon>
        <taxon>Sphingobacteriaceae</taxon>
        <taxon>Mucilaginibacter</taxon>
    </lineage>
</organism>
<dbReference type="EC" id="2.3.1.30" evidence="5"/>
<evidence type="ECO:0000313" key="8">
    <source>
        <dbReference type="Proteomes" id="UP000619078"/>
    </source>
</evidence>
<dbReference type="Proteomes" id="UP000619078">
    <property type="component" value="Unassembled WGS sequence"/>
</dbReference>
<keyword evidence="6" id="KW-0472">Membrane</keyword>
<gene>
    <name evidence="7" type="ORF">IDJ76_09475</name>
</gene>
<comment type="catalytic activity">
    <reaction evidence="5">
        <text>L-serine + acetyl-CoA = O-acetyl-L-serine + CoA</text>
        <dbReference type="Rhea" id="RHEA:24560"/>
        <dbReference type="ChEBI" id="CHEBI:33384"/>
        <dbReference type="ChEBI" id="CHEBI:57287"/>
        <dbReference type="ChEBI" id="CHEBI:57288"/>
        <dbReference type="ChEBI" id="CHEBI:58340"/>
        <dbReference type="EC" id="2.3.1.30"/>
    </reaction>
</comment>
<dbReference type="InterPro" id="IPR001451">
    <property type="entry name" value="Hexapep"/>
</dbReference>
<dbReference type="CDD" id="cd03354">
    <property type="entry name" value="LbH_SAT"/>
    <property type="match status" value="1"/>
</dbReference>
<sequence>MYKKSFSLTQDWKANKGNAKGIVILFLFRAAHLATIHKLLFIVMLPYLIFYRIMVEWFLGVELPYKVKIGKGLRLFHAHALVINKDVIIGENCTIRQTTTIGNKENADGSFSACPKIGNHVDIGSNACILGNIEIGDNVKIGAGSVVVKSVPANVIIAGNPAKLIRPISTEYQ</sequence>
<comment type="caution">
    <text evidence="7">The sequence shown here is derived from an EMBL/GenBank/DDBJ whole genome shotgun (WGS) entry which is preliminary data.</text>
</comment>
<keyword evidence="6" id="KW-1133">Transmembrane helix</keyword>
<accession>A0A926S1Z5</accession>
<keyword evidence="6" id="KW-0812">Transmembrane</keyword>
<dbReference type="PIRSF" id="PIRSF000441">
    <property type="entry name" value="CysE"/>
    <property type="match status" value="1"/>
</dbReference>
<dbReference type="PANTHER" id="PTHR42811">
    <property type="entry name" value="SERINE ACETYLTRANSFERASE"/>
    <property type="match status" value="1"/>
</dbReference>